<sequence>MFSSRRGVRATIQIILTFGYTAYLIEAMIPLSIHQERQRHFPKGSEVFTPNYQVGDHLRTGMRHGEASRQRQKTVLANTGQIKVKFVCDGGRMMSTNNNGTLVPPQKTRSPFEILVNSTQISPYDIIKVTITSTGRETFRGFFLQILSLTSSVEKEALFPQGRFLPGEQTTVASCVSAGDSVFQADGSMKKTVSFLWKASNFISGLLRIRGSIVQDKDTYWEKVLSKPINVITDPKQEDKSQNRLQSTQVDTLNISPAKTFPPSSITSNLITNDTSIRKYVYKRDTTINTVFNATAASEENPLSSQETGDSHWNGIQSEKSKQDELTKSVAFSSRDSFGDLLLREGNHIIEGGGDAAATHSLNYQEFPTVNISQMSDSVGPLGNLVAPPETSEVLANALKSVIGGGGGLGTMINAVTVFSRIKSLMGKRKSAQASNMNGFGGMMGGGPPMGALGGMGNSLMGPQSSLLALQQQVQALQQQLALQTSQLALQNQLGFQNPLLGVQNPFGLQNSQLGLQNPQLGLGMQGQTNPLMGLNQFGTGGLQLDNLAQNQLGQFMPGQGMGGMGQQLNSQWSNPIGVNQFGGSDGMGSGGSFGGMSNMGGGGSFGGMSNMGGGGSFGGMSNMGGDSSFGQSNGGAFGGSPSSMFGGQPSSFMAGGGGNAGIGTGLFG</sequence>
<dbReference type="EMBL" id="JBJQND010000011">
    <property type="protein sequence ID" value="KAL3862370.1"/>
    <property type="molecule type" value="Genomic_DNA"/>
</dbReference>
<dbReference type="AlphaFoldDB" id="A0ABD3VLA8"/>
<feature type="region of interest" description="Disordered" evidence="1">
    <location>
        <begin position="298"/>
        <end position="326"/>
    </location>
</feature>
<dbReference type="CDD" id="cd08544">
    <property type="entry name" value="Reeler"/>
    <property type="match status" value="1"/>
</dbReference>
<dbReference type="InterPro" id="IPR042307">
    <property type="entry name" value="Reeler_sf"/>
</dbReference>
<protein>
    <recommendedName>
        <fullName evidence="3">Reelin domain-containing protein</fullName>
    </recommendedName>
</protein>
<feature type="transmembrane region" description="Helical" evidence="2">
    <location>
        <begin position="12"/>
        <end position="33"/>
    </location>
</feature>
<evidence type="ECO:0000313" key="5">
    <source>
        <dbReference type="Proteomes" id="UP001634394"/>
    </source>
</evidence>
<organism evidence="4 5">
    <name type="scientific">Sinanodonta woodiana</name>
    <name type="common">Chinese pond mussel</name>
    <name type="synonym">Anodonta woodiana</name>
    <dbReference type="NCBI Taxonomy" id="1069815"/>
    <lineage>
        <taxon>Eukaryota</taxon>
        <taxon>Metazoa</taxon>
        <taxon>Spiralia</taxon>
        <taxon>Lophotrochozoa</taxon>
        <taxon>Mollusca</taxon>
        <taxon>Bivalvia</taxon>
        <taxon>Autobranchia</taxon>
        <taxon>Heteroconchia</taxon>
        <taxon>Palaeoheterodonta</taxon>
        <taxon>Unionida</taxon>
        <taxon>Unionoidea</taxon>
        <taxon>Unionidae</taxon>
        <taxon>Unioninae</taxon>
        <taxon>Sinanodonta</taxon>
    </lineage>
</organism>
<name>A0ABD3VLA8_SINWO</name>
<evidence type="ECO:0000313" key="4">
    <source>
        <dbReference type="EMBL" id="KAL3862370.1"/>
    </source>
</evidence>
<keyword evidence="2" id="KW-1133">Transmembrane helix</keyword>
<accession>A0ABD3VLA8</accession>
<dbReference type="InterPro" id="IPR002861">
    <property type="entry name" value="Reeler_dom"/>
</dbReference>
<keyword evidence="5" id="KW-1185">Reference proteome</keyword>
<dbReference type="Gene3D" id="2.60.40.4060">
    <property type="entry name" value="Reeler domain"/>
    <property type="match status" value="1"/>
</dbReference>
<dbReference type="Proteomes" id="UP001634394">
    <property type="component" value="Unassembled WGS sequence"/>
</dbReference>
<dbReference type="PANTHER" id="PTHR45828:SF33">
    <property type="entry name" value="DOMON DOMAIN-CONTAINING PROTEIN"/>
    <property type="match status" value="1"/>
</dbReference>
<evidence type="ECO:0000259" key="3">
    <source>
        <dbReference type="PROSITE" id="PS51019"/>
    </source>
</evidence>
<dbReference type="Pfam" id="PF02014">
    <property type="entry name" value="Reeler"/>
    <property type="match status" value="1"/>
</dbReference>
<evidence type="ECO:0000256" key="2">
    <source>
        <dbReference type="SAM" id="Phobius"/>
    </source>
</evidence>
<keyword evidence="2" id="KW-0812">Transmembrane</keyword>
<keyword evidence="2" id="KW-0472">Membrane</keyword>
<feature type="compositionally biased region" description="Polar residues" evidence="1">
    <location>
        <begin position="298"/>
        <end position="308"/>
    </location>
</feature>
<dbReference type="PROSITE" id="PS51019">
    <property type="entry name" value="REELIN"/>
    <property type="match status" value="1"/>
</dbReference>
<proteinExistence type="predicted"/>
<feature type="domain" description="Reelin" evidence="3">
    <location>
        <begin position="73"/>
        <end position="244"/>
    </location>
</feature>
<dbReference type="InterPro" id="IPR051237">
    <property type="entry name" value="Ferric-chelate_Red/DefProt"/>
</dbReference>
<reference evidence="4 5" key="1">
    <citation type="submission" date="2024-11" db="EMBL/GenBank/DDBJ databases">
        <title>Chromosome-level genome assembly of the freshwater bivalve Anodonta woodiana.</title>
        <authorList>
            <person name="Chen X."/>
        </authorList>
    </citation>
    <scope>NUCLEOTIDE SEQUENCE [LARGE SCALE GENOMIC DNA]</scope>
    <source>
        <strain evidence="4">MN2024</strain>
        <tissue evidence="4">Gills</tissue>
    </source>
</reference>
<dbReference type="PANTHER" id="PTHR45828">
    <property type="entry name" value="CYTOCHROME B561/FERRIC REDUCTASE TRANSMEMBRANE"/>
    <property type="match status" value="1"/>
</dbReference>
<gene>
    <name evidence="4" type="ORF">ACJMK2_008341</name>
</gene>
<evidence type="ECO:0000256" key="1">
    <source>
        <dbReference type="SAM" id="MobiDB-lite"/>
    </source>
</evidence>
<comment type="caution">
    <text evidence="4">The sequence shown here is derived from an EMBL/GenBank/DDBJ whole genome shotgun (WGS) entry which is preliminary data.</text>
</comment>